<feature type="transmembrane region" description="Helical" evidence="16">
    <location>
        <begin position="294"/>
        <end position="314"/>
    </location>
</feature>
<evidence type="ECO:0000256" key="4">
    <source>
        <dbReference type="ARBA" id="ARBA00011967"/>
    </source>
</evidence>
<dbReference type="VEuPathDB" id="FungiDB:PV08_00449"/>
<evidence type="ECO:0000256" key="11">
    <source>
        <dbReference type="ARBA" id="ARBA00023136"/>
    </source>
</evidence>
<evidence type="ECO:0000256" key="7">
    <source>
        <dbReference type="ARBA" id="ARBA00022679"/>
    </source>
</evidence>
<keyword evidence="7" id="KW-0808">Transferase</keyword>
<comment type="subcellular location">
    <subcellularLocation>
        <location evidence="1">Endoplasmic reticulum membrane</location>
        <topology evidence="1">Multi-pass membrane protein</topology>
    </subcellularLocation>
</comment>
<evidence type="ECO:0000256" key="12">
    <source>
        <dbReference type="ARBA" id="ARBA00032069"/>
    </source>
</evidence>
<proteinExistence type="inferred from homology"/>
<dbReference type="InterPro" id="IPR016900">
    <property type="entry name" value="Alg10"/>
</dbReference>
<evidence type="ECO:0000256" key="6">
    <source>
        <dbReference type="ARBA" id="ARBA00022676"/>
    </source>
</evidence>
<feature type="transmembrane region" description="Helical" evidence="16">
    <location>
        <begin position="326"/>
        <end position="352"/>
    </location>
</feature>
<sequence>MSYFVSPEFARVVVLGSITSLQMTWRRLVNELVPTPYLDEVFHIPQVQAYWQGKWSQWDPKITTPPGLYVFSFLVNSTRDFFYHNFDPSISEWRAINVFLLYLLIFALYILAAVGRKTVNHHSVLQREFSIIVFPLLFFFSALYYTDLFSVFTVVVAHIFWSASTSATTGRRKALYQFLHLVTGLVSLSSRQTNIFWVAVYLGGLQVVESVKSNIGISKVHDPPISEAFFEDFPITSISIAQSAITMIPHLLLDLWPHLALLASFAGFVVWNGGVVLGDKDNHIATVHLPQMLYIWPFIVFFSWPVLLPQLCHLAEFRRPHQLPRLSVALAFVAFMLAVVHFNTIVHPFTLADNRHYTFYVFRILLRPRHSWIKYAVVPIYLFCAFLVLGALGGPTSSSSSSSLSSSSPATRILYTHQDTVCVSFTLVWLLATSLSLVTAPLVEPRYFLIPWLMWRLAVPEYMPSPSISNSGPDDDALNVNAAPELAQDQEKEKRKKKETTETGAIATAKKHDAVLSTGTAAAAAASTRHPQPSLFQRLLRTAASYSIWLEFLWYMLINLATCYTFLHRGFEWPQEPGNVQRFMW</sequence>
<dbReference type="EC" id="2.4.1.256" evidence="4"/>
<keyword evidence="11 16" id="KW-0472">Membrane</keyword>
<reference evidence="17 18" key="1">
    <citation type="submission" date="2015-01" db="EMBL/GenBank/DDBJ databases">
        <title>The Genome Sequence of Exophiala spinifera CBS89968.</title>
        <authorList>
            <consortium name="The Broad Institute Genomics Platform"/>
            <person name="Cuomo C."/>
            <person name="de Hoog S."/>
            <person name="Gorbushina A."/>
            <person name="Stielow B."/>
            <person name="Teixiera M."/>
            <person name="Abouelleil A."/>
            <person name="Chapman S.B."/>
            <person name="Priest M."/>
            <person name="Young S.K."/>
            <person name="Wortman J."/>
            <person name="Nusbaum C."/>
            <person name="Birren B."/>
        </authorList>
    </citation>
    <scope>NUCLEOTIDE SEQUENCE [LARGE SCALE GENOMIC DNA]</scope>
    <source>
        <strain evidence="17 18">CBS 89968</strain>
    </source>
</reference>
<evidence type="ECO:0000256" key="1">
    <source>
        <dbReference type="ARBA" id="ARBA00004477"/>
    </source>
</evidence>
<evidence type="ECO:0000256" key="9">
    <source>
        <dbReference type="ARBA" id="ARBA00022824"/>
    </source>
</evidence>
<comment type="catalytic activity">
    <reaction evidence="14">
        <text>an alpha-D-Glc-(1-&gt;3)-alpha-D-Glc-(1-&gt;3)-alpha-D-Man-(1-&gt;2)-alpha-D-Man-(1-&gt;2)-alpha-D-Man-(1-&gt;3)-[alpha-D-Man-(1-&gt;2)-alpha-D-Man-(1-&gt;3)-[alpha-D-Man-(1-&gt;2)-alpha-D-Man-(1-&gt;6)]-alpha-D-Man-(1-&gt;6)]-beta-D-Man-(1-&gt;4)-beta-D-GlcNAc-(1-&gt;4)-alpha-D-GlcNAc-diphospho-di-trans,poly-cis-dolichol + a di-trans,poly-cis-dolichyl beta-D-glucosyl phosphate = a alpha-D-Glc-(1-&gt;2)-alpha-D-Glc-(1-&gt;3)-alpha-D-Glc-(1-&gt;3)-alpha-D-Man-(1-&gt;2)-alpha-D-Man-(1-&gt;2)-alpha-D-Man-(1-&gt;3)-[alpha-D-Man-(1-&gt;2)-alpha-D-Man-(1-&gt;3)-[alpha-D-Man-(1-&gt;2)-alpha-D-Man-(1-&gt;6)]-alpha-D-Man-(1-&gt;6)]-beta-D-Man-(1-&gt;4)-beta-D-GlcNAc-(1-&gt;4)-alpha-D-GlcNAc-diphospho-di-trans,poly-cis-dolichol + a di-trans,poly-cis-dolichyl phosphate + H(+)</text>
        <dbReference type="Rhea" id="RHEA:29543"/>
        <dbReference type="Rhea" id="RHEA-COMP:19498"/>
        <dbReference type="Rhea" id="RHEA-COMP:19502"/>
        <dbReference type="Rhea" id="RHEA-COMP:19512"/>
        <dbReference type="Rhea" id="RHEA-COMP:19522"/>
        <dbReference type="ChEBI" id="CHEBI:15378"/>
        <dbReference type="ChEBI" id="CHEBI:57525"/>
        <dbReference type="ChEBI" id="CHEBI:57683"/>
        <dbReference type="ChEBI" id="CHEBI:132522"/>
        <dbReference type="ChEBI" id="CHEBI:132523"/>
        <dbReference type="EC" id="2.4.1.256"/>
    </reaction>
    <physiologicalReaction direction="left-to-right" evidence="14">
        <dbReference type="Rhea" id="RHEA:29544"/>
    </physiologicalReaction>
</comment>
<dbReference type="GO" id="GO:0005789">
    <property type="term" value="C:endoplasmic reticulum membrane"/>
    <property type="evidence" value="ECO:0007669"/>
    <property type="project" value="UniProtKB-SubCell"/>
</dbReference>
<organism evidence="17 18">
    <name type="scientific">Exophiala spinifera</name>
    <dbReference type="NCBI Taxonomy" id="91928"/>
    <lineage>
        <taxon>Eukaryota</taxon>
        <taxon>Fungi</taxon>
        <taxon>Dikarya</taxon>
        <taxon>Ascomycota</taxon>
        <taxon>Pezizomycotina</taxon>
        <taxon>Eurotiomycetes</taxon>
        <taxon>Chaetothyriomycetidae</taxon>
        <taxon>Chaetothyriales</taxon>
        <taxon>Herpotrichiellaceae</taxon>
        <taxon>Exophiala</taxon>
    </lineage>
</organism>
<comment type="pathway">
    <text evidence="2">Protein modification; protein glycosylation.</text>
</comment>
<dbReference type="GO" id="GO:0106073">
    <property type="term" value="F:dolichyl pyrophosphate Glc2Man9GlcNAc2 alpha-1,2-glucosyltransferase activity"/>
    <property type="evidence" value="ECO:0007669"/>
    <property type="project" value="UniProtKB-EC"/>
</dbReference>
<evidence type="ECO:0000256" key="3">
    <source>
        <dbReference type="ARBA" id="ARBA00010600"/>
    </source>
</evidence>
<accession>A0A0D2C8J9</accession>
<feature type="region of interest" description="Disordered" evidence="15">
    <location>
        <begin position="484"/>
        <end position="503"/>
    </location>
</feature>
<name>A0A0D2C8J9_9EURO</name>
<feature type="transmembrane region" description="Helical" evidence="16">
    <location>
        <begin position="255"/>
        <end position="274"/>
    </location>
</feature>
<dbReference type="HOGENOM" id="CLU_017053_0_0_1"/>
<evidence type="ECO:0000256" key="15">
    <source>
        <dbReference type="SAM" id="MobiDB-lite"/>
    </source>
</evidence>
<dbReference type="UniPathway" id="UPA00378"/>
<dbReference type="Pfam" id="PF04922">
    <property type="entry name" value="DIE2_ALG10"/>
    <property type="match status" value="1"/>
</dbReference>
<protein>
    <recommendedName>
        <fullName evidence="5">Dol-P-Glc:Glc(2)Man(9)GlcNAc(2)-PP-Dol alpha-1,2-glucosyltransferase</fullName>
        <ecNumber evidence="4">2.4.1.256</ecNumber>
    </recommendedName>
    <alternativeName>
        <fullName evidence="12">Asparagine-linked glycosylation protein 10</fullName>
    </alternativeName>
</protein>
<dbReference type="PANTHER" id="PTHR12989:SF10">
    <property type="entry name" value="DOL-P-GLC:GLC(2)MAN(9)GLCNAC(2)-PP-DOL ALPHA-1,2-GLUCOSYLTRANSFERASE-RELATED"/>
    <property type="match status" value="1"/>
</dbReference>
<dbReference type="AlphaFoldDB" id="A0A0D2C8J9"/>
<evidence type="ECO:0000313" key="18">
    <source>
        <dbReference type="Proteomes" id="UP000053328"/>
    </source>
</evidence>
<dbReference type="GO" id="GO:0006488">
    <property type="term" value="P:dolichol-linked oligosaccharide biosynthetic process"/>
    <property type="evidence" value="ECO:0007669"/>
    <property type="project" value="InterPro"/>
</dbReference>
<evidence type="ECO:0000256" key="16">
    <source>
        <dbReference type="SAM" id="Phobius"/>
    </source>
</evidence>
<evidence type="ECO:0000313" key="17">
    <source>
        <dbReference type="EMBL" id="KIW19874.1"/>
    </source>
</evidence>
<feature type="transmembrane region" description="Helical" evidence="16">
    <location>
        <begin position="95"/>
        <end position="115"/>
    </location>
</feature>
<keyword evidence="6" id="KW-0328">Glycosyltransferase</keyword>
<keyword evidence="8 16" id="KW-0812">Transmembrane</keyword>
<dbReference type="PANTHER" id="PTHR12989">
    <property type="entry name" value="ALPHA-1,2-GLUCOSYLTRANSFERASE ALG10"/>
    <property type="match status" value="1"/>
</dbReference>
<comment type="similarity">
    <text evidence="3">Belongs to the ALG10 glucosyltransferase family.</text>
</comment>
<comment type="function">
    <text evidence="13">Dol-P-Glc:Glc(2)Man(9)GlcNAc(2)-PP-Dol alpha-1,2-glucosyltransferase that operates in the biosynthetic pathway of dolichol-linked oligosaccharides, the glycan precursors employed in protein asparagine (N)-glycosylation. The assembly of dolichol-linked oligosaccharides begins on the cytosolic side of the endoplasmic reticulum membrane and finishes in its lumen. The sequential addition of sugars to dolichol pyrophosphate produces dolichol-linked oligosaccharides containing fourteen sugars, including two GlcNAcs, nine mannoses and three glucoses. Once assembled, the oligosaccharide is transferred from the lipid to nascent proteins by oligosaccharyltransferases. In the lumen of the endoplasmic reticulum, adds the third and last glucose residue from dolichyl phosphate glucose (Dol-P-Glc) onto the lipid-linked oligosaccharide intermediate Glc(2)Man(9)GlcNAc(2)-PP-Dol to produce Glc(3)Man(9)GlcNAc(2)-PP-Dol.</text>
</comment>
<dbReference type="Proteomes" id="UP000053328">
    <property type="component" value="Unassembled WGS sequence"/>
</dbReference>
<evidence type="ECO:0000256" key="5">
    <source>
        <dbReference type="ARBA" id="ARBA00018512"/>
    </source>
</evidence>
<evidence type="ECO:0000256" key="8">
    <source>
        <dbReference type="ARBA" id="ARBA00022692"/>
    </source>
</evidence>
<feature type="transmembrane region" description="Helical" evidence="16">
    <location>
        <begin position="372"/>
        <end position="392"/>
    </location>
</feature>
<dbReference type="STRING" id="91928.A0A0D2C8J9"/>
<dbReference type="OrthoDB" id="4769at2759"/>
<keyword evidence="18" id="KW-1185">Reference proteome</keyword>
<gene>
    <name evidence="17" type="ORF">PV08_00449</name>
</gene>
<dbReference type="GeneID" id="27327532"/>
<feature type="transmembrane region" description="Helical" evidence="16">
    <location>
        <begin position="546"/>
        <end position="567"/>
    </location>
</feature>
<dbReference type="EMBL" id="KN847492">
    <property type="protein sequence ID" value="KIW19874.1"/>
    <property type="molecule type" value="Genomic_DNA"/>
</dbReference>
<evidence type="ECO:0000256" key="10">
    <source>
        <dbReference type="ARBA" id="ARBA00022989"/>
    </source>
</evidence>
<keyword evidence="10 16" id="KW-1133">Transmembrane helix</keyword>
<dbReference type="RefSeq" id="XP_016240090.1">
    <property type="nucleotide sequence ID" value="XM_016374814.1"/>
</dbReference>
<evidence type="ECO:0000256" key="2">
    <source>
        <dbReference type="ARBA" id="ARBA00004922"/>
    </source>
</evidence>
<feature type="transmembrane region" description="Helical" evidence="16">
    <location>
        <begin position="421"/>
        <end position="443"/>
    </location>
</feature>
<dbReference type="PIRSF" id="PIRSF028810">
    <property type="entry name" value="Alpha1_2_glucosyltferase_Alg10"/>
    <property type="match status" value="1"/>
</dbReference>
<evidence type="ECO:0000256" key="14">
    <source>
        <dbReference type="ARBA" id="ARBA00048064"/>
    </source>
</evidence>
<evidence type="ECO:0000256" key="13">
    <source>
        <dbReference type="ARBA" id="ARBA00044727"/>
    </source>
</evidence>
<keyword evidence="9" id="KW-0256">Endoplasmic reticulum</keyword>